<keyword evidence="3" id="KW-0597">Phosphoprotein</keyword>
<dbReference type="Pfam" id="PF02879">
    <property type="entry name" value="PGM_PMM_II"/>
    <property type="match status" value="1"/>
</dbReference>
<dbReference type="Pfam" id="PF00408">
    <property type="entry name" value="PGM_PMM_IV"/>
    <property type="match status" value="1"/>
</dbReference>
<evidence type="ECO:0000259" key="11">
    <source>
        <dbReference type="Pfam" id="PF02880"/>
    </source>
</evidence>
<dbReference type="SUPFAM" id="SSF53738">
    <property type="entry name" value="Phosphoglucomutase, first 3 domains"/>
    <property type="match status" value="3"/>
</dbReference>
<reference evidence="12" key="2">
    <citation type="journal article" date="2021" name="PeerJ">
        <title>Extensive microbial diversity within the chicken gut microbiome revealed by metagenomics and culture.</title>
        <authorList>
            <person name="Gilroy R."/>
            <person name="Ravi A."/>
            <person name="Getino M."/>
            <person name="Pursley I."/>
            <person name="Horton D.L."/>
            <person name="Alikhan N.F."/>
            <person name="Baker D."/>
            <person name="Gharbi K."/>
            <person name="Hall N."/>
            <person name="Watson M."/>
            <person name="Adriaenssens E.M."/>
            <person name="Foster-Nyarko E."/>
            <person name="Jarju S."/>
            <person name="Secka A."/>
            <person name="Antonio M."/>
            <person name="Oren A."/>
            <person name="Chaudhuri R.R."/>
            <person name="La Ragione R."/>
            <person name="Hildebrand F."/>
            <person name="Pallen M.J."/>
        </authorList>
    </citation>
    <scope>NUCLEOTIDE SEQUENCE</scope>
    <source>
        <strain evidence="12">CHK154-7741</strain>
    </source>
</reference>
<dbReference type="PROSITE" id="PS00710">
    <property type="entry name" value="PGM_PMM"/>
    <property type="match status" value="1"/>
</dbReference>
<comment type="caution">
    <text evidence="12">The sequence shown here is derived from an EMBL/GenBank/DDBJ whole genome shotgun (WGS) entry which is preliminary data.</text>
</comment>
<accession>A0A9D1SSS6</accession>
<dbReference type="InterPro" id="IPR036900">
    <property type="entry name" value="A-D-PHexomutase_C_sf"/>
</dbReference>
<keyword evidence="6" id="KW-0413">Isomerase</keyword>
<dbReference type="Pfam" id="PF02880">
    <property type="entry name" value="PGM_PMM_III"/>
    <property type="match status" value="1"/>
</dbReference>
<dbReference type="AlphaFoldDB" id="A0A9D1SSS6"/>
<dbReference type="GO" id="GO:0000287">
    <property type="term" value="F:magnesium ion binding"/>
    <property type="evidence" value="ECO:0007669"/>
    <property type="project" value="InterPro"/>
</dbReference>
<dbReference type="InterPro" id="IPR005841">
    <property type="entry name" value="Alpha-D-phosphohexomutase_SF"/>
</dbReference>
<protein>
    <submittedName>
        <fullName evidence="12">Phosphomannomutase/phosphoglucomutase</fullName>
    </submittedName>
</protein>
<evidence type="ECO:0000259" key="8">
    <source>
        <dbReference type="Pfam" id="PF00408"/>
    </source>
</evidence>
<dbReference type="InterPro" id="IPR005846">
    <property type="entry name" value="A-D-PHexomutase_a/b/a-III"/>
</dbReference>
<evidence type="ECO:0000256" key="6">
    <source>
        <dbReference type="ARBA" id="ARBA00023235"/>
    </source>
</evidence>
<feature type="domain" description="Alpha-D-phosphohexomutase alpha/beta/alpha" evidence="10">
    <location>
        <begin position="177"/>
        <end position="276"/>
    </location>
</feature>
<feature type="domain" description="Alpha-D-phosphohexomutase C-terminal" evidence="8">
    <location>
        <begin position="405"/>
        <end position="486"/>
    </location>
</feature>
<dbReference type="GO" id="GO:0016868">
    <property type="term" value="F:intramolecular phosphotransferase activity"/>
    <property type="evidence" value="ECO:0007669"/>
    <property type="project" value="InterPro"/>
</dbReference>
<dbReference type="PRINTS" id="PR00509">
    <property type="entry name" value="PGMPMM"/>
</dbReference>
<evidence type="ECO:0000313" key="12">
    <source>
        <dbReference type="EMBL" id="HIU93492.1"/>
    </source>
</evidence>
<evidence type="ECO:0000259" key="10">
    <source>
        <dbReference type="Pfam" id="PF02879"/>
    </source>
</evidence>
<dbReference type="CDD" id="cd03089">
    <property type="entry name" value="PMM_PGM"/>
    <property type="match status" value="1"/>
</dbReference>
<dbReference type="EMBL" id="DVOD01000072">
    <property type="protein sequence ID" value="HIU93492.1"/>
    <property type="molecule type" value="Genomic_DNA"/>
</dbReference>
<feature type="domain" description="Alpha-D-phosphohexomutase alpha/beta/alpha" evidence="11">
    <location>
        <begin position="280"/>
        <end position="382"/>
    </location>
</feature>
<dbReference type="InterPro" id="IPR005843">
    <property type="entry name" value="A-D-PHexomutase_C"/>
</dbReference>
<dbReference type="PANTHER" id="PTHR43771:SF2">
    <property type="entry name" value="PHOSPHOMANNOMUTASE_PHOSPHOGLUCOMUTASE"/>
    <property type="match status" value="1"/>
</dbReference>
<dbReference type="GO" id="GO:0005975">
    <property type="term" value="P:carbohydrate metabolic process"/>
    <property type="evidence" value="ECO:0007669"/>
    <property type="project" value="InterPro"/>
</dbReference>
<evidence type="ECO:0000256" key="1">
    <source>
        <dbReference type="ARBA" id="ARBA00001946"/>
    </source>
</evidence>
<comment type="similarity">
    <text evidence="2 7">Belongs to the phosphohexose mutase family.</text>
</comment>
<evidence type="ECO:0000313" key="13">
    <source>
        <dbReference type="Proteomes" id="UP000886748"/>
    </source>
</evidence>
<keyword evidence="5 7" id="KW-0460">Magnesium</keyword>
<evidence type="ECO:0000256" key="2">
    <source>
        <dbReference type="ARBA" id="ARBA00010231"/>
    </source>
</evidence>
<proteinExistence type="inferred from homology"/>
<dbReference type="Pfam" id="PF02878">
    <property type="entry name" value="PGM_PMM_I"/>
    <property type="match status" value="1"/>
</dbReference>
<comment type="cofactor">
    <cofactor evidence="1">
        <name>Mg(2+)</name>
        <dbReference type="ChEBI" id="CHEBI:18420"/>
    </cofactor>
</comment>
<evidence type="ECO:0000256" key="5">
    <source>
        <dbReference type="ARBA" id="ARBA00022842"/>
    </source>
</evidence>
<name>A0A9D1SSS6_9CLOT</name>
<gene>
    <name evidence="12" type="ORF">IAD26_10240</name>
</gene>
<dbReference type="SUPFAM" id="SSF55957">
    <property type="entry name" value="Phosphoglucomutase, C-terminal domain"/>
    <property type="match status" value="1"/>
</dbReference>
<reference evidence="12" key="1">
    <citation type="submission" date="2020-10" db="EMBL/GenBank/DDBJ databases">
        <authorList>
            <person name="Gilroy R."/>
        </authorList>
    </citation>
    <scope>NUCLEOTIDE SEQUENCE</scope>
    <source>
        <strain evidence="12">CHK154-7741</strain>
    </source>
</reference>
<dbReference type="InterPro" id="IPR016055">
    <property type="entry name" value="A-D-PHexomutase_a/b/a-I/II/III"/>
</dbReference>
<dbReference type="InterPro" id="IPR005844">
    <property type="entry name" value="A-D-PHexomutase_a/b/a-I"/>
</dbReference>
<dbReference type="Gene3D" id="3.30.310.50">
    <property type="entry name" value="Alpha-D-phosphohexomutase, C-terminal domain"/>
    <property type="match status" value="1"/>
</dbReference>
<sequence>MTETLDFRAFGKNDIRGIYGEDVTEELFYFAGRGYIKFILENLNKNADERTDAKDLWVSVARDARTHSQSLTDSLIKGVTSTGANVLNIGMVPTPLGYYSEFAQIPSNVISKGKINGALIVTASHNPSEYNGLKMTFDKGSLTEEQIKEVKKLSMAEVNARETSNRHGIIKKYDIIEQYTESIVNKFASVGRGIKVVTDCGNATAGVVAPQLYRDLGCEVVELFTEPDGTFPNHHPNPSDEKTLDVLKKTVVEEKADIGIAFDGDSDRIGIVDSKGNALTGDKLLLIYAQDIVEPLAKRGECPCVVSEVKCSQVLYDTINAMGGNAIMTKTGHGYIKSKMKEENAILAGEMSGHTFFKDRYYGFDDAIYAGCRIIEIIAKQKACNPDFKIEDMLKPFEGVCTSKEVRFRCPNEFKKSVLEDMEKEVEKNPDLFGTKIKDIITLDGMRIILEDGFAMIRQSNTEPVFTLRFEAKSEQNCKHYEDTFVNLLDKTVKKYC</sequence>
<dbReference type="PANTHER" id="PTHR43771">
    <property type="entry name" value="PHOSPHOMANNOMUTASE"/>
    <property type="match status" value="1"/>
</dbReference>
<organism evidence="12 13">
    <name type="scientific">Candidatus Limenecus avicola</name>
    <dbReference type="NCBI Taxonomy" id="2840847"/>
    <lineage>
        <taxon>Bacteria</taxon>
        <taxon>Bacillati</taxon>
        <taxon>Bacillota</taxon>
        <taxon>Clostridia</taxon>
        <taxon>Eubacteriales</taxon>
        <taxon>Clostridiaceae</taxon>
        <taxon>Clostridiaceae incertae sedis</taxon>
        <taxon>Candidatus Limenecus</taxon>
    </lineage>
</organism>
<dbReference type="Gene3D" id="3.40.120.10">
    <property type="entry name" value="Alpha-D-Glucose-1,6-Bisphosphate, subunit A, domain 3"/>
    <property type="match status" value="3"/>
</dbReference>
<dbReference type="Proteomes" id="UP000886748">
    <property type="component" value="Unassembled WGS sequence"/>
</dbReference>
<keyword evidence="4 7" id="KW-0479">Metal-binding</keyword>
<feature type="domain" description="Alpha-D-phosphohexomutase alpha/beta/alpha" evidence="9">
    <location>
        <begin position="9"/>
        <end position="153"/>
    </location>
</feature>
<dbReference type="InterPro" id="IPR005845">
    <property type="entry name" value="A-D-PHexomutase_a/b/a-II"/>
</dbReference>
<evidence type="ECO:0000256" key="3">
    <source>
        <dbReference type="ARBA" id="ARBA00022553"/>
    </source>
</evidence>
<evidence type="ECO:0000256" key="7">
    <source>
        <dbReference type="RuleBase" id="RU004326"/>
    </source>
</evidence>
<dbReference type="InterPro" id="IPR016066">
    <property type="entry name" value="A-D-PHexomutase_CS"/>
</dbReference>
<evidence type="ECO:0000256" key="4">
    <source>
        <dbReference type="ARBA" id="ARBA00022723"/>
    </source>
</evidence>
<evidence type="ECO:0000259" key="9">
    <source>
        <dbReference type="Pfam" id="PF02878"/>
    </source>
</evidence>